<dbReference type="AlphaFoldDB" id="A0A917FR22"/>
<sequence length="156" mass="17343">MVFVEWGGRWRTLAFGPIFCGIALVIELLTGPVVHWIGLAVIALVLVGFTYVQVVAARRHATVRLTRDMLQQGTEDVDIDEIITVFPEPDYEKTGGDPERWELARALGELSGVPRKRHGVGLRLRGGGLVQAWAKDEETLRERLTELVAARKQDSA</sequence>
<evidence type="ECO:0000313" key="3">
    <source>
        <dbReference type="Proteomes" id="UP000654257"/>
    </source>
</evidence>
<keyword evidence="3" id="KW-1185">Reference proteome</keyword>
<evidence type="ECO:0000313" key="2">
    <source>
        <dbReference type="EMBL" id="GGF95878.1"/>
    </source>
</evidence>
<proteinExistence type="predicted"/>
<reference evidence="2" key="2">
    <citation type="submission" date="2020-09" db="EMBL/GenBank/DDBJ databases">
        <authorList>
            <person name="Sun Q."/>
            <person name="Sedlacek I."/>
        </authorList>
    </citation>
    <scope>NUCLEOTIDE SEQUENCE</scope>
    <source>
        <strain evidence="2">CCM 7905</strain>
    </source>
</reference>
<reference evidence="2" key="1">
    <citation type="journal article" date="2014" name="Int. J. Syst. Evol. Microbiol.">
        <title>Complete genome sequence of Corynebacterium casei LMG S-19264T (=DSM 44701T), isolated from a smear-ripened cheese.</title>
        <authorList>
            <consortium name="US DOE Joint Genome Institute (JGI-PGF)"/>
            <person name="Walter F."/>
            <person name="Albersmeier A."/>
            <person name="Kalinowski J."/>
            <person name="Ruckert C."/>
        </authorList>
    </citation>
    <scope>NUCLEOTIDE SEQUENCE</scope>
    <source>
        <strain evidence="2">CCM 7905</strain>
    </source>
</reference>
<keyword evidence="1" id="KW-1133">Transmembrane helix</keyword>
<name>A0A917FR22_9NOCA</name>
<feature type="transmembrane region" description="Helical" evidence="1">
    <location>
        <begin position="12"/>
        <end position="30"/>
    </location>
</feature>
<evidence type="ECO:0000256" key="1">
    <source>
        <dbReference type="SAM" id="Phobius"/>
    </source>
</evidence>
<dbReference type="Proteomes" id="UP000654257">
    <property type="component" value="Unassembled WGS sequence"/>
</dbReference>
<keyword evidence="1" id="KW-0472">Membrane</keyword>
<organism evidence="2 3">
    <name type="scientific">Rhodococcoides trifolii</name>
    <dbReference type="NCBI Taxonomy" id="908250"/>
    <lineage>
        <taxon>Bacteria</taxon>
        <taxon>Bacillati</taxon>
        <taxon>Actinomycetota</taxon>
        <taxon>Actinomycetes</taxon>
        <taxon>Mycobacteriales</taxon>
        <taxon>Nocardiaceae</taxon>
        <taxon>Rhodococcoides</taxon>
    </lineage>
</organism>
<protein>
    <submittedName>
        <fullName evidence="2">Membrane protein</fullName>
    </submittedName>
</protein>
<accession>A0A917FR22</accession>
<comment type="caution">
    <text evidence="2">The sequence shown here is derived from an EMBL/GenBank/DDBJ whole genome shotgun (WGS) entry which is preliminary data.</text>
</comment>
<dbReference type="EMBL" id="BMCU01000001">
    <property type="protein sequence ID" value="GGF95878.1"/>
    <property type="molecule type" value="Genomic_DNA"/>
</dbReference>
<keyword evidence="1" id="KW-0812">Transmembrane</keyword>
<feature type="transmembrane region" description="Helical" evidence="1">
    <location>
        <begin position="36"/>
        <end position="57"/>
    </location>
</feature>
<gene>
    <name evidence="2" type="ORF">GCM10007304_07190</name>
</gene>